<feature type="compositionally biased region" description="Basic residues" evidence="1">
    <location>
        <begin position="18"/>
        <end position="32"/>
    </location>
</feature>
<reference evidence="2 3" key="1">
    <citation type="journal article" date="2015" name="Genome Biol. Evol.">
        <title>Comparative Genomics of a Bacterivorous Green Alga Reveals Evolutionary Causalities and Consequences of Phago-Mixotrophic Mode of Nutrition.</title>
        <authorList>
            <person name="Burns J.A."/>
            <person name="Paasch A."/>
            <person name="Narechania A."/>
            <person name="Kim E."/>
        </authorList>
    </citation>
    <scope>NUCLEOTIDE SEQUENCE [LARGE SCALE GENOMIC DNA]</scope>
    <source>
        <strain evidence="2 3">PLY_AMNH</strain>
    </source>
</reference>
<feature type="region of interest" description="Disordered" evidence="1">
    <location>
        <begin position="18"/>
        <end position="39"/>
    </location>
</feature>
<dbReference type="InterPro" id="IPR014710">
    <property type="entry name" value="RmlC-like_jellyroll"/>
</dbReference>
<evidence type="ECO:0000313" key="2">
    <source>
        <dbReference type="EMBL" id="KAK3245986.1"/>
    </source>
</evidence>
<comment type="caution">
    <text evidence="2">The sequence shown here is derived from an EMBL/GenBank/DDBJ whole genome shotgun (WGS) entry which is preliminary data.</text>
</comment>
<sequence length="253" mass="27440">MSASFLLQPLALLRMRRRPSSKKFSPKPHRAPSHTTASQQEVKVLTAVRVSPDVCRVFGQGAGGPQKFGRGLALDEFFVAPRDCAESICYFPEGSNETWGEQVTQPLHGLQLHLEPLFQAPPGSEALPPMRHVRNPSNVPEAAIPQARVRVVAGRCGEVAAAPPLTGVTMLDVEIGAASDVTLPVNGDDGLLIYVLEGVGLFDMPNSEETTYQNEGHIVWFLPGDADSTSDGERVLRIRTHPSSSIRFVVLEE</sequence>
<organism evidence="2 3">
    <name type="scientific">Cymbomonas tetramitiformis</name>
    <dbReference type="NCBI Taxonomy" id="36881"/>
    <lineage>
        <taxon>Eukaryota</taxon>
        <taxon>Viridiplantae</taxon>
        <taxon>Chlorophyta</taxon>
        <taxon>Pyramimonadophyceae</taxon>
        <taxon>Pyramimonadales</taxon>
        <taxon>Pyramimonadaceae</taxon>
        <taxon>Cymbomonas</taxon>
    </lineage>
</organism>
<evidence type="ECO:0000313" key="3">
    <source>
        <dbReference type="Proteomes" id="UP001190700"/>
    </source>
</evidence>
<dbReference type="Gene3D" id="2.60.120.10">
    <property type="entry name" value="Jelly Rolls"/>
    <property type="match status" value="1"/>
</dbReference>
<proteinExistence type="predicted"/>
<dbReference type="InterPro" id="IPR011051">
    <property type="entry name" value="RmlC_Cupin_sf"/>
</dbReference>
<accession>A0AAE0C043</accession>
<dbReference type="AlphaFoldDB" id="A0AAE0C043"/>
<dbReference type="SUPFAM" id="SSF51182">
    <property type="entry name" value="RmlC-like cupins"/>
    <property type="match status" value="1"/>
</dbReference>
<name>A0AAE0C043_9CHLO</name>
<evidence type="ECO:0000256" key="1">
    <source>
        <dbReference type="SAM" id="MobiDB-lite"/>
    </source>
</evidence>
<protein>
    <submittedName>
        <fullName evidence="2">Uncharacterized protein</fullName>
    </submittedName>
</protein>
<dbReference type="EMBL" id="LGRX02030200">
    <property type="protein sequence ID" value="KAK3245986.1"/>
    <property type="molecule type" value="Genomic_DNA"/>
</dbReference>
<dbReference type="Proteomes" id="UP001190700">
    <property type="component" value="Unassembled WGS sequence"/>
</dbReference>
<keyword evidence="3" id="KW-1185">Reference proteome</keyword>
<dbReference type="CDD" id="cd02247">
    <property type="entry name" value="cupin_pirin_C"/>
    <property type="match status" value="1"/>
</dbReference>
<gene>
    <name evidence="2" type="ORF">CYMTET_44463</name>
</gene>